<dbReference type="Proteomes" id="UP000057158">
    <property type="component" value="Chromosome"/>
</dbReference>
<dbReference type="AlphaFoldDB" id="A0A0M3QF52"/>
<accession>A0A0M3QF52</accession>
<gene>
    <name evidence="1" type="ORF">DSOUD_0685</name>
</gene>
<dbReference type="PATRIC" id="fig|1603606.3.peg.747"/>
<evidence type="ECO:0000313" key="1">
    <source>
        <dbReference type="EMBL" id="ALC15473.1"/>
    </source>
</evidence>
<dbReference type="STRING" id="1603606.DSOUD_0685"/>
<sequence>MNWGANTNNALDSNYHNFSCSKCHNPHASRLPRLMITNCLDTKHNTWDNQAGVGSIPSTTTRNADGGAYPSVDNALVTFSQATSAQNCHRVKDPAFSQSRGAGWNNVTPW</sequence>
<proteinExistence type="predicted"/>
<dbReference type="KEGG" id="des:DSOUD_0685"/>
<evidence type="ECO:0008006" key="3">
    <source>
        <dbReference type="Google" id="ProtNLM"/>
    </source>
</evidence>
<evidence type="ECO:0000313" key="2">
    <source>
        <dbReference type="Proteomes" id="UP000057158"/>
    </source>
</evidence>
<keyword evidence="2" id="KW-1185">Reference proteome</keyword>
<protein>
    <recommendedName>
        <fullName evidence="3">Doubled CXXCH motif domain-containing protein</fullName>
    </recommendedName>
</protein>
<organism evidence="1 2">
    <name type="scientific">Desulfuromonas soudanensis</name>
    <dbReference type="NCBI Taxonomy" id="1603606"/>
    <lineage>
        <taxon>Bacteria</taxon>
        <taxon>Pseudomonadati</taxon>
        <taxon>Thermodesulfobacteriota</taxon>
        <taxon>Desulfuromonadia</taxon>
        <taxon>Desulfuromonadales</taxon>
        <taxon>Desulfuromonadaceae</taxon>
        <taxon>Desulfuromonas</taxon>
    </lineage>
</organism>
<dbReference type="RefSeq" id="WP_157671728.1">
    <property type="nucleotide sequence ID" value="NZ_CP010802.1"/>
</dbReference>
<reference evidence="1 2" key="1">
    <citation type="submission" date="2015-07" db="EMBL/GenBank/DDBJ databases">
        <title>Isolation and Genomic Characterization of a Novel Halophilic Metal-Reducing Deltaproteobacterium from the Deep Subsurface.</title>
        <authorList>
            <person name="Badalamenti J.P."/>
            <person name="Summers Z.M."/>
            <person name="Gralnick J.A."/>
            <person name="Bond D.R."/>
        </authorList>
    </citation>
    <scope>NUCLEOTIDE SEQUENCE [LARGE SCALE GENOMIC DNA]</scope>
    <source>
        <strain evidence="1 2">WTL</strain>
    </source>
</reference>
<name>A0A0M3QF52_9BACT</name>
<dbReference type="EMBL" id="CP010802">
    <property type="protein sequence ID" value="ALC15473.1"/>
    <property type="molecule type" value="Genomic_DNA"/>
</dbReference>